<comment type="caution">
    <text evidence="1">The sequence shown here is derived from an EMBL/GenBank/DDBJ whole genome shotgun (WGS) entry which is preliminary data.</text>
</comment>
<organism evidence="1 2">
    <name type="scientific">Periplaneta americana</name>
    <name type="common">American cockroach</name>
    <name type="synonym">Blatta americana</name>
    <dbReference type="NCBI Taxonomy" id="6978"/>
    <lineage>
        <taxon>Eukaryota</taxon>
        <taxon>Metazoa</taxon>
        <taxon>Ecdysozoa</taxon>
        <taxon>Arthropoda</taxon>
        <taxon>Hexapoda</taxon>
        <taxon>Insecta</taxon>
        <taxon>Pterygota</taxon>
        <taxon>Neoptera</taxon>
        <taxon>Polyneoptera</taxon>
        <taxon>Dictyoptera</taxon>
        <taxon>Blattodea</taxon>
        <taxon>Blattoidea</taxon>
        <taxon>Blattidae</taxon>
        <taxon>Blattinae</taxon>
        <taxon>Periplaneta</taxon>
    </lineage>
</organism>
<gene>
    <name evidence="1" type="ORF">ANN_05562</name>
</gene>
<name>A0ABQ8TBB2_PERAM</name>
<protein>
    <submittedName>
        <fullName evidence="1">Uncharacterized protein</fullName>
    </submittedName>
</protein>
<evidence type="ECO:0000313" key="2">
    <source>
        <dbReference type="Proteomes" id="UP001148838"/>
    </source>
</evidence>
<sequence length="204" mass="24372">MEGLCEGGNEPPGSLNASRYFLLRESNKSQEAFFCASNLHNSNGHFWEPYLFKSASSCTFEHEHLVPWNMFQSTRYYRFLSFFYFKNMSRMYGIGAHPASWCTWGATISSEIRLRKPAITARGIVVLTTRYLHSGWMIVHDCFGMWTDGNDISVFTKFPYFRFDIAIYRYRNFDSIYRIIYRFSHKFIDFLWNYYNYQQQQNPH</sequence>
<dbReference type="Proteomes" id="UP001148838">
    <property type="component" value="Unassembled WGS sequence"/>
</dbReference>
<reference evidence="1 2" key="1">
    <citation type="journal article" date="2022" name="Allergy">
        <title>Genome assembly and annotation of Periplaneta americana reveal a comprehensive cockroach allergen profile.</title>
        <authorList>
            <person name="Wang L."/>
            <person name="Xiong Q."/>
            <person name="Saelim N."/>
            <person name="Wang L."/>
            <person name="Nong W."/>
            <person name="Wan A.T."/>
            <person name="Shi M."/>
            <person name="Liu X."/>
            <person name="Cao Q."/>
            <person name="Hui J.H.L."/>
            <person name="Sookrung N."/>
            <person name="Leung T.F."/>
            <person name="Tungtrongchitr A."/>
            <person name="Tsui S.K.W."/>
        </authorList>
    </citation>
    <scope>NUCLEOTIDE SEQUENCE [LARGE SCALE GENOMIC DNA]</scope>
    <source>
        <strain evidence="1">PWHHKU_190912</strain>
    </source>
</reference>
<accession>A0ABQ8TBB2</accession>
<evidence type="ECO:0000313" key="1">
    <source>
        <dbReference type="EMBL" id="KAJ4443784.1"/>
    </source>
</evidence>
<keyword evidence="2" id="KW-1185">Reference proteome</keyword>
<dbReference type="EMBL" id="JAJSOF020000013">
    <property type="protein sequence ID" value="KAJ4443784.1"/>
    <property type="molecule type" value="Genomic_DNA"/>
</dbReference>
<proteinExistence type="predicted"/>